<dbReference type="Proteomes" id="UP000468687">
    <property type="component" value="Unassembled WGS sequence"/>
</dbReference>
<keyword evidence="6 8" id="KW-1133">Transmembrane helix</keyword>
<comment type="caution">
    <text evidence="9">The sequence shown here is derived from an EMBL/GenBank/DDBJ whole genome shotgun (WGS) entry which is preliminary data.</text>
</comment>
<evidence type="ECO:0000256" key="3">
    <source>
        <dbReference type="ARBA" id="ARBA00022448"/>
    </source>
</evidence>
<evidence type="ECO:0000256" key="2">
    <source>
        <dbReference type="ARBA" id="ARBA00007935"/>
    </source>
</evidence>
<dbReference type="Pfam" id="PF01032">
    <property type="entry name" value="FecCD"/>
    <property type="match status" value="1"/>
</dbReference>
<comment type="similarity">
    <text evidence="2">Belongs to the binding-protein-dependent transport system permease family. FecCD subfamily.</text>
</comment>
<keyword evidence="10" id="KW-1185">Reference proteome</keyword>
<keyword evidence="3" id="KW-0813">Transport</keyword>
<reference evidence="9 10" key="1">
    <citation type="journal article" date="2014" name="Int. J. Syst. Evol. Microbiol.">
        <title>Nocardioides zeae sp. nov., isolated from the stem of Zea mays.</title>
        <authorList>
            <person name="Glaeser S.P."/>
            <person name="McInroy J.A."/>
            <person name="Busse H.J."/>
            <person name="Kampfer P."/>
        </authorList>
    </citation>
    <scope>NUCLEOTIDE SEQUENCE [LARGE SCALE GENOMIC DNA]</scope>
    <source>
        <strain evidence="9 10">JCM 30728</strain>
    </source>
</reference>
<evidence type="ECO:0000256" key="7">
    <source>
        <dbReference type="ARBA" id="ARBA00023136"/>
    </source>
</evidence>
<evidence type="ECO:0000256" key="6">
    <source>
        <dbReference type="ARBA" id="ARBA00022989"/>
    </source>
</evidence>
<protein>
    <submittedName>
        <fullName evidence="9">Iron chelate uptake ABC transporter family permease subunit</fullName>
    </submittedName>
</protein>
<dbReference type="GO" id="GO:0005886">
    <property type="term" value="C:plasma membrane"/>
    <property type="evidence" value="ECO:0007669"/>
    <property type="project" value="UniProtKB-SubCell"/>
</dbReference>
<feature type="transmembrane region" description="Helical" evidence="8">
    <location>
        <begin position="269"/>
        <end position="291"/>
    </location>
</feature>
<keyword evidence="5 8" id="KW-0812">Transmembrane</keyword>
<dbReference type="PANTHER" id="PTHR30472">
    <property type="entry name" value="FERRIC ENTEROBACTIN TRANSPORT SYSTEM PERMEASE PROTEIN"/>
    <property type="match status" value="1"/>
</dbReference>
<accession>A0A6P0HH56</accession>
<evidence type="ECO:0000313" key="9">
    <source>
        <dbReference type="EMBL" id="NEN78049.1"/>
    </source>
</evidence>
<evidence type="ECO:0000256" key="4">
    <source>
        <dbReference type="ARBA" id="ARBA00022475"/>
    </source>
</evidence>
<feature type="transmembrane region" description="Helical" evidence="8">
    <location>
        <begin position="81"/>
        <end position="102"/>
    </location>
</feature>
<feature type="transmembrane region" description="Helical" evidence="8">
    <location>
        <begin position="230"/>
        <end position="257"/>
    </location>
</feature>
<dbReference type="InterPro" id="IPR000522">
    <property type="entry name" value="ABC_transptr_permease_BtuC"/>
</dbReference>
<keyword evidence="7 8" id="KW-0472">Membrane</keyword>
<dbReference type="SUPFAM" id="SSF81345">
    <property type="entry name" value="ABC transporter involved in vitamin B12 uptake, BtuC"/>
    <property type="match status" value="1"/>
</dbReference>
<feature type="transmembrane region" description="Helical" evidence="8">
    <location>
        <begin position="297"/>
        <end position="315"/>
    </location>
</feature>
<dbReference type="CDD" id="cd06550">
    <property type="entry name" value="TM_ABC_iron-siderophores_like"/>
    <property type="match status" value="1"/>
</dbReference>
<dbReference type="GO" id="GO:0022857">
    <property type="term" value="F:transmembrane transporter activity"/>
    <property type="evidence" value="ECO:0007669"/>
    <property type="project" value="InterPro"/>
</dbReference>
<evidence type="ECO:0000256" key="1">
    <source>
        <dbReference type="ARBA" id="ARBA00004651"/>
    </source>
</evidence>
<feature type="transmembrane region" description="Helical" evidence="8">
    <location>
        <begin position="49"/>
        <end position="69"/>
    </location>
</feature>
<sequence length="323" mass="32287">MLLLVAAIPAAVALSLFVGSNPVPPGDVWAALTGGGDPTAAYVVDHQRLPRTVAGVVVGLALGVSGALMQAYTRNPFADPGLLGVSAGASFAVAIAVAYVGVTQPAAYVWFAVVGALLASLLVVVLGRPTDPRVPPTRLVLTGVAVGAVLAGLTTGISLSDPDAFERMLTWHAGSLIDRGYDVTLAVLPLLVLGGIAAALTSPALNAVALGRDVAQAQGVDLRRADALTLVAVTFLAAGAAAVAGPVAFVGLVVPHVVRWCVGVDQRTILAVSAVAGIVLVLVADVVGRVAVLPGEMPAGIVTAFLGAPVLVLLARRSRATGL</sequence>
<gene>
    <name evidence="9" type="ORF">G3T38_07145</name>
</gene>
<dbReference type="AlphaFoldDB" id="A0A6P0HH56"/>
<feature type="transmembrane region" description="Helical" evidence="8">
    <location>
        <begin position="108"/>
        <end position="127"/>
    </location>
</feature>
<organism evidence="9 10">
    <name type="scientific">Nocardioides zeae</name>
    <dbReference type="NCBI Taxonomy" id="1457234"/>
    <lineage>
        <taxon>Bacteria</taxon>
        <taxon>Bacillati</taxon>
        <taxon>Actinomycetota</taxon>
        <taxon>Actinomycetes</taxon>
        <taxon>Propionibacteriales</taxon>
        <taxon>Nocardioidaceae</taxon>
        <taxon>Nocardioides</taxon>
    </lineage>
</organism>
<evidence type="ECO:0000256" key="5">
    <source>
        <dbReference type="ARBA" id="ARBA00022692"/>
    </source>
</evidence>
<keyword evidence="4" id="KW-1003">Cell membrane</keyword>
<feature type="transmembrane region" description="Helical" evidence="8">
    <location>
        <begin position="139"/>
        <end position="159"/>
    </location>
</feature>
<evidence type="ECO:0000256" key="8">
    <source>
        <dbReference type="SAM" id="Phobius"/>
    </source>
</evidence>
<comment type="subcellular location">
    <subcellularLocation>
        <location evidence="1">Cell membrane</location>
        <topology evidence="1">Multi-pass membrane protein</topology>
    </subcellularLocation>
</comment>
<dbReference type="EMBL" id="JAAGXA010000004">
    <property type="protein sequence ID" value="NEN78049.1"/>
    <property type="molecule type" value="Genomic_DNA"/>
</dbReference>
<evidence type="ECO:0000313" key="10">
    <source>
        <dbReference type="Proteomes" id="UP000468687"/>
    </source>
</evidence>
<dbReference type="Gene3D" id="1.10.3470.10">
    <property type="entry name" value="ABC transporter involved in vitamin B12 uptake, BtuC"/>
    <property type="match status" value="1"/>
</dbReference>
<proteinExistence type="inferred from homology"/>
<dbReference type="GO" id="GO:0033214">
    <property type="term" value="P:siderophore-iron import into cell"/>
    <property type="evidence" value="ECO:0007669"/>
    <property type="project" value="TreeGrafter"/>
</dbReference>
<dbReference type="FunFam" id="1.10.3470.10:FF:000001">
    <property type="entry name" value="Vitamin B12 ABC transporter permease BtuC"/>
    <property type="match status" value="1"/>
</dbReference>
<dbReference type="PANTHER" id="PTHR30472:SF1">
    <property type="entry name" value="FE(3+) DICITRATE TRANSPORT SYSTEM PERMEASE PROTEIN FECC-RELATED"/>
    <property type="match status" value="1"/>
</dbReference>
<name>A0A6P0HH56_9ACTN</name>
<dbReference type="InterPro" id="IPR037294">
    <property type="entry name" value="ABC_BtuC-like"/>
</dbReference>